<accession>A0A2Z2N884</accession>
<feature type="transmembrane region" description="Helical" evidence="1">
    <location>
        <begin position="64"/>
        <end position="85"/>
    </location>
</feature>
<keyword evidence="1" id="KW-1133">Transmembrane helix</keyword>
<feature type="domain" description="DUF835" evidence="2">
    <location>
        <begin position="233"/>
        <end position="363"/>
    </location>
</feature>
<protein>
    <recommendedName>
        <fullName evidence="2">DUF835 domain-containing protein</fullName>
    </recommendedName>
</protein>
<evidence type="ECO:0000259" key="2">
    <source>
        <dbReference type="Pfam" id="PF05763"/>
    </source>
</evidence>
<proteinExistence type="predicted"/>
<organism evidence="3 4">
    <name type="scientific">Thermococcus radiotolerans</name>
    <dbReference type="NCBI Taxonomy" id="187880"/>
    <lineage>
        <taxon>Archaea</taxon>
        <taxon>Methanobacteriati</taxon>
        <taxon>Methanobacteriota</taxon>
        <taxon>Thermococci</taxon>
        <taxon>Thermococcales</taxon>
        <taxon>Thermococcaceae</taxon>
        <taxon>Thermococcus</taxon>
    </lineage>
</organism>
<feature type="transmembrane region" description="Helical" evidence="1">
    <location>
        <begin position="97"/>
        <end position="117"/>
    </location>
</feature>
<feature type="transmembrane region" description="Helical" evidence="1">
    <location>
        <begin position="12"/>
        <end position="31"/>
    </location>
</feature>
<gene>
    <name evidence="3" type="ORF">A3L10_02360</name>
</gene>
<evidence type="ECO:0000256" key="1">
    <source>
        <dbReference type="SAM" id="Phobius"/>
    </source>
</evidence>
<feature type="transmembrane region" description="Helical" evidence="1">
    <location>
        <begin position="123"/>
        <end position="146"/>
    </location>
</feature>
<name>A0A2Z2N884_9EURY</name>
<dbReference type="KEGG" id="trl:A3L10_02360"/>
<keyword evidence="1" id="KW-0472">Membrane</keyword>
<dbReference type="AlphaFoldDB" id="A0A2Z2N884"/>
<feature type="transmembrane region" description="Helical" evidence="1">
    <location>
        <begin position="38"/>
        <end position="58"/>
    </location>
</feature>
<dbReference type="PANTHER" id="PTHR33531">
    <property type="entry name" value="RUBRERYTHRIN SUBFAMILY"/>
    <property type="match status" value="1"/>
</dbReference>
<dbReference type="Pfam" id="PF05763">
    <property type="entry name" value="DUF835"/>
    <property type="match status" value="1"/>
</dbReference>
<sequence length="364" mass="41304">MDGIHALVLTEAAMVLIADLMAAGWIFRIYLRNRRRSALAFSLAWIFDFLAILSTTLTNPTIQMIGILLLPAFSALLFYGAVRFLEEESITVRYRTLAVLAVMPVAFMVYMVGVYLYTGDAVWTITSAATLGITGVFVIAGGLLLRETEEIYKSAVKYLYISIILFGLHLIPAALFGIEEWYKAVGFTLSTILIVSMVVAMVKLTSSESFTPRRERVTAPVDLKPGVVIVNGKEYQKLKEKLKDRPVLAFVRDVTQVPDGWQYYFVTTIPFQGRFKNTINPTNLARMTELSYKYLEEFARMGDHGIIVIDCLEYLTVYNSWESLMKFLSKLRDFVIINRGTLILVIEKESLESRLYAQLRKLME</sequence>
<keyword evidence="1" id="KW-0812">Transmembrane</keyword>
<keyword evidence="4" id="KW-1185">Reference proteome</keyword>
<dbReference type="OrthoDB" id="86229at2157"/>
<feature type="transmembrane region" description="Helical" evidence="1">
    <location>
        <begin position="184"/>
        <end position="204"/>
    </location>
</feature>
<reference evidence="3 4" key="1">
    <citation type="submission" date="2016-04" db="EMBL/GenBank/DDBJ databases">
        <title>Complete genome sequence of Thermococcus radiotolerans type strain EJ2.</title>
        <authorList>
            <person name="Oger P.M."/>
        </authorList>
    </citation>
    <scope>NUCLEOTIDE SEQUENCE [LARGE SCALE GENOMIC DNA]</scope>
    <source>
        <strain evidence="3 4">EJ2</strain>
    </source>
</reference>
<dbReference type="Proteomes" id="UP000250085">
    <property type="component" value="Chromosome"/>
</dbReference>
<dbReference type="PANTHER" id="PTHR33531:SF7">
    <property type="entry name" value="HYPOTHETICAL MEMBRANE PROTEIN, CONSERVED"/>
    <property type="match status" value="1"/>
</dbReference>
<dbReference type="InterPro" id="IPR008553">
    <property type="entry name" value="DUF835"/>
</dbReference>
<evidence type="ECO:0000313" key="4">
    <source>
        <dbReference type="Proteomes" id="UP000250085"/>
    </source>
</evidence>
<evidence type="ECO:0000313" key="3">
    <source>
        <dbReference type="EMBL" id="ASJ14029.1"/>
    </source>
</evidence>
<feature type="transmembrane region" description="Helical" evidence="1">
    <location>
        <begin position="158"/>
        <end position="178"/>
    </location>
</feature>
<dbReference type="EMBL" id="CP015106">
    <property type="protein sequence ID" value="ASJ14029.1"/>
    <property type="molecule type" value="Genomic_DNA"/>
</dbReference>